<dbReference type="Proteomes" id="UP000230069">
    <property type="component" value="Unassembled WGS sequence"/>
</dbReference>
<dbReference type="GO" id="GO:0005524">
    <property type="term" value="F:ATP binding"/>
    <property type="evidence" value="ECO:0007669"/>
    <property type="project" value="UniProtKB-KW"/>
</dbReference>
<feature type="binding site" evidence="4">
    <location>
        <begin position="241"/>
        <end position="245"/>
    </location>
    <ligand>
        <name>ATP</name>
        <dbReference type="ChEBI" id="CHEBI:30616"/>
    </ligand>
</feature>
<keyword evidence="7" id="KW-0472">Membrane</keyword>
<dbReference type="GO" id="GO:0009134">
    <property type="term" value="P:nucleoside diphosphate catabolic process"/>
    <property type="evidence" value="ECO:0007669"/>
    <property type="project" value="TreeGrafter"/>
</dbReference>
<keyword evidence="2 5" id="KW-0378">Hydrolase</keyword>
<proteinExistence type="inferred from homology"/>
<comment type="similarity">
    <text evidence="1 5">Belongs to the GDA1/CD39 NTPase family.</text>
</comment>
<feature type="transmembrane region" description="Helical" evidence="7">
    <location>
        <begin position="59"/>
        <end position="79"/>
    </location>
</feature>
<keyword evidence="9" id="KW-1185">Reference proteome</keyword>
<accession>A0A2G5F3V8</accession>
<keyword evidence="7" id="KW-0812">Transmembrane</keyword>
<evidence type="ECO:0000256" key="4">
    <source>
        <dbReference type="PIRSR" id="PIRSR600407-2"/>
    </source>
</evidence>
<evidence type="ECO:0008006" key="10">
    <source>
        <dbReference type="Google" id="ProtNLM"/>
    </source>
</evidence>
<dbReference type="OrthoDB" id="6372431at2759"/>
<evidence type="ECO:0000256" key="2">
    <source>
        <dbReference type="ARBA" id="ARBA00022801"/>
    </source>
</evidence>
<evidence type="ECO:0000256" key="3">
    <source>
        <dbReference type="PIRSR" id="PIRSR600407-1"/>
    </source>
</evidence>
<feature type="compositionally biased region" description="Polar residues" evidence="6">
    <location>
        <begin position="1"/>
        <end position="33"/>
    </location>
</feature>
<dbReference type="CDD" id="cd24042">
    <property type="entry name" value="ASKHA_NBD_AtAPY3-like"/>
    <property type="match status" value="1"/>
</dbReference>
<dbReference type="AlphaFoldDB" id="A0A2G5F3V8"/>
<dbReference type="Pfam" id="PF01150">
    <property type="entry name" value="GDA1_CD39"/>
    <property type="match status" value="1"/>
</dbReference>
<evidence type="ECO:0000256" key="5">
    <source>
        <dbReference type="RuleBase" id="RU003833"/>
    </source>
</evidence>
<dbReference type="Gene3D" id="3.30.420.150">
    <property type="entry name" value="Exopolyphosphatase. Domain 2"/>
    <property type="match status" value="1"/>
</dbReference>
<dbReference type="FunCoup" id="A0A2G5F3V8">
    <property type="interactions" value="1413"/>
</dbReference>
<dbReference type="InParanoid" id="A0A2G5F3V8"/>
<feature type="region of interest" description="Disordered" evidence="6">
    <location>
        <begin position="1"/>
        <end position="38"/>
    </location>
</feature>
<evidence type="ECO:0000313" key="9">
    <source>
        <dbReference type="Proteomes" id="UP000230069"/>
    </source>
</evidence>
<dbReference type="STRING" id="218851.A0A2G5F3V8"/>
<evidence type="ECO:0000256" key="6">
    <source>
        <dbReference type="SAM" id="MobiDB-lite"/>
    </source>
</evidence>
<gene>
    <name evidence="8" type="ORF">AQUCO_00200602v1</name>
</gene>
<protein>
    <recommendedName>
        <fullName evidence="10">Apyrase</fullName>
    </recommendedName>
</protein>
<feature type="active site" description="Proton acceptor" evidence="3">
    <location>
        <position position="211"/>
    </location>
</feature>
<keyword evidence="7" id="KW-1133">Transmembrane helix</keyword>
<evidence type="ECO:0000256" key="1">
    <source>
        <dbReference type="ARBA" id="ARBA00009283"/>
    </source>
</evidence>
<dbReference type="GO" id="GO:0017110">
    <property type="term" value="F:nucleoside diphosphate phosphatase activity"/>
    <property type="evidence" value="ECO:0007669"/>
    <property type="project" value="TreeGrafter"/>
</dbReference>
<name>A0A2G5F3V8_AQUCA</name>
<keyword evidence="4" id="KW-0547">Nucleotide-binding</keyword>
<sequence length="550" mass="61658">MRRSNARTVGINQQQQHSNNMDSNMKYQFRPNTSSSSSRSFFSRFSNSSSNSKSSKPNYLMIIITLVISLFLFIIVKGFRNSVDLKTQYRIFIDGGSTGTRIHVFKVLGLSSFDFGKEGLVSMRVNPGLSSFEEEPFGAGKSLMELLEFGKLNIPKDYWGETEIRLMATAGLRRLEVGVQEKILESCRRVLRSSGFKFQDDWASVITGSDEGIYAWVAANYALGTLGGDPQKTVGIVELGGASAQLTFVSSDPLPPEFAHSLKYGKYTYNLYSHSLLHLGQNVAHDSLHELLLSRDQKSAESSGDGVFLDPCTPTGYTHNMGFWNLSPGALNGKNNYLPTLHARGNFSECRTAALKVLQKGKEKCSYQHCHIGNTFIPKLQGKLLATENFFYTSKFFGLSSETLLSDIMLAGQQFCGDEWSKLQKKYHTVNEEDLLRYCFSSAYIVALLHDSLGIALDDGRIGFANQVGDIPLDWALGAFVMHNMADLEKEHSDWISAILSNDSARRFSLFIISIIMIFTAWSVMKWRKPQFKTIYDLEKGRYIVTHVTR</sequence>
<organism evidence="8 9">
    <name type="scientific">Aquilegia coerulea</name>
    <name type="common">Rocky mountain columbine</name>
    <dbReference type="NCBI Taxonomy" id="218851"/>
    <lineage>
        <taxon>Eukaryota</taxon>
        <taxon>Viridiplantae</taxon>
        <taxon>Streptophyta</taxon>
        <taxon>Embryophyta</taxon>
        <taxon>Tracheophyta</taxon>
        <taxon>Spermatophyta</taxon>
        <taxon>Magnoliopsida</taxon>
        <taxon>Ranunculales</taxon>
        <taxon>Ranunculaceae</taxon>
        <taxon>Thalictroideae</taxon>
        <taxon>Aquilegia</taxon>
    </lineage>
</organism>
<dbReference type="PANTHER" id="PTHR11782:SF3">
    <property type="entry name" value="APYRASE 6-RELATED"/>
    <property type="match status" value="1"/>
</dbReference>
<evidence type="ECO:0000256" key="7">
    <source>
        <dbReference type="SAM" id="Phobius"/>
    </source>
</evidence>
<feature type="transmembrane region" description="Helical" evidence="7">
    <location>
        <begin position="508"/>
        <end position="525"/>
    </location>
</feature>
<dbReference type="GO" id="GO:0016020">
    <property type="term" value="C:membrane"/>
    <property type="evidence" value="ECO:0007669"/>
    <property type="project" value="TreeGrafter"/>
</dbReference>
<reference evidence="8 9" key="1">
    <citation type="submission" date="2017-09" db="EMBL/GenBank/DDBJ databases">
        <title>WGS assembly of Aquilegia coerulea Goldsmith.</title>
        <authorList>
            <person name="Hodges S."/>
            <person name="Kramer E."/>
            <person name="Nordborg M."/>
            <person name="Tomkins J."/>
            <person name="Borevitz J."/>
            <person name="Derieg N."/>
            <person name="Yan J."/>
            <person name="Mihaltcheva S."/>
            <person name="Hayes R.D."/>
            <person name="Rokhsar D."/>
        </authorList>
    </citation>
    <scope>NUCLEOTIDE SEQUENCE [LARGE SCALE GENOMIC DNA]</scope>
    <source>
        <strain evidence="9">cv. Goldsmith</strain>
    </source>
</reference>
<dbReference type="PROSITE" id="PS01238">
    <property type="entry name" value="GDA1_CD39_NTPASE"/>
    <property type="match status" value="1"/>
</dbReference>
<dbReference type="EMBL" id="KZ305019">
    <property type="protein sequence ID" value="PIA62695.1"/>
    <property type="molecule type" value="Genomic_DNA"/>
</dbReference>
<dbReference type="InterPro" id="IPR000407">
    <property type="entry name" value="GDA1_CD39_NTPase"/>
</dbReference>
<dbReference type="Gene3D" id="3.30.420.40">
    <property type="match status" value="1"/>
</dbReference>
<dbReference type="PANTHER" id="PTHR11782">
    <property type="entry name" value="ADENOSINE/GUANOSINE DIPHOSPHATASE"/>
    <property type="match status" value="1"/>
</dbReference>
<keyword evidence="4" id="KW-0067">ATP-binding</keyword>
<evidence type="ECO:0000313" key="8">
    <source>
        <dbReference type="EMBL" id="PIA62695.1"/>
    </source>
</evidence>